<evidence type="ECO:0000313" key="2">
    <source>
        <dbReference type="EMBL" id="KDP36833.1"/>
    </source>
</evidence>
<dbReference type="KEGG" id="jcu:105635403"/>
<dbReference type="EMBL" id="KK914420">
    <property type="protein sequence ID" value="KDP36833.1"/>
    <property type="molecule type" value="Genomic_DNA"/>
</dbReference>
<dbReference type="OrthoDB" id="1701699at2759"/>
<dbReference type="InterPro" id="IPR004320">
    <property type="entry name" value="BPS1_pln"/>
</dbReference>
<keyword evidence="1" id="KW-0175">Coiled coil</keyword>
<dbReference type="Pfam" id="PF03087">
    <property type="entry name" value="BPS1"/>
    <property type="match status" value="1"/>
</dbReference>
<protein>
    <submittedName>
        <fullName evidence="2">Uncharacterized protein</fullName>
    </submittedName>
</protein>
<name>A0A067KPB2_JATCU</name>
<proteinExistence type="predicted"/>
<reference evidence="2 3" key="1">
    <citation type="journal article" date="2014" name="PLoS ONE">
        <title>Global Analysis of Gene Expression Profiles in Physic Nut (Jatropha curcas L.) Seedlings Exposed to Salt Stress.</title>
        <authorList>
            <person name="Zhang L."/>
            <person name="Zhang C."/>
            <person name="Wu P."/>
            <person name="Chen Y."/>
            <person name="Li M."/>
            <person name="Jiang H."/>
            <person name="Wu G."/>
        </authorList>
    </citation>
    <scope>NUCLEOTIDE SEQUENCE [LARGE SCALE GENOMIC DNA]</scope>
    <source>
        <strain evidence="3">cv. GZQX0401</strain>
        <tissue evidence="2">Young leaves</tissue>
    </source>
</reference>
<dbReference type="Proteomes" id="UP000027138">
    <property type="component" value="Unassembled WGS sequence"/>
</dbReference>
<dbReference type="PANTHER" id="PTHR33070:SF115">
    <property type="entry name" value="T23E18.15"/>
    <property type="match status" value="1"/>
</dbReference>
<evidence type="ECO:0000256" key="1">
    <source>
        <dbReference type="SAM" id="Coils"/>
    </source>
</evidence>
<dbReference type="PANTHER" id="PTHR33070">
    <property type="entry name" value="OS06G0725500 PROTEIN"/>
    <property type="match status" value="1"/>
</dbReference>
<organism evidence="2 3">
    <name type="scientific">Jatropha curcas</name>
    <name type="common">Barbados nut</name>
    <dbReference type="NCBI Taxonomy" id="180498"/>
    <lineage>
        <taxon>Eukaryota</taxon>
        <taxon>Viridiplantae</taxon>
        <taxon>Streptophyta</taxon>
        <taxon>Embryophyta</taxon>
        <taxon>Tracheophyta</taxon>
        <taxon>Spermatophyta</taxon>
        <taxon>Magnoliopsida</taxon>
        <taxon>eudicotyledons</taxon>
        <taxon>Gunneridae</taxon>
        <taxon>Pentapetalae</taxon>
        <taxon>rosids</taxon>
        <taxon>fabids</taxon>
        <taxon>Malpighiales</taxon>
        <taxon>Euphorbiaceae</taxon>
        <taxon>Crotonoideae</taxon>
        <taxon>Jatropheae</taxon>
        <taxon>Jatropha</taxon>
    </lineage>
</organism>
<gene>
    <name evidence="2" type="ORF">JCGZ_08124</name>
</gene>
<dbReference type="AlphaFoldDB" id="A0A067KPB2"/>
<accession>A0A067KPB2</accession>
<dbReference type="GO" id="GO:0048367">
    <property type="term" value="P:shoot system development"/>
    <property type="evidence" value="ECO:0007669"/>
    <property type="project" value="InterPro"/>
</dbReference>
<sequence length="293" mass="32289">MAAIIGAGKATCHVRSISLPARSHPLTLSAEVQIDRLRSSQATQSSACDKLNGLKNLYESIDDLLQLPLTQQTLANEKNRKSVDEVLDGSLRLLDVCGSTIDIFSQMKEYLKEVESSLRRRKGGETGLLNEVEAYISSRKIINKVISKCFRNLKSSKNNSSSTLLDKDSNAVAVIGTLRKVEQISVSVCESLLSMLSQPKTKSRPSGWSIVSKLLQSDRALCKGQVGSNEVKMIDAELLAVKSIKNVNLEQVQIILKGLEALESSIQEAEKELECVYRKLLNTRVTILNMINQ</sequence>
<dbReference type="GO" id="GO:0048364">
    <property type="term" value="P:root development"/>
    <property type="evidence" value="ECO:0007669"/>
    <property type="project" value="InterPro"/>
</dbReference>
<keyword evidence="3" id="KW-1185">Reference proteome</keyword>
<evidence type="ECO:0000313" key="3">
    <source>
        <dbReference type="Proteomes" id="UP000027138"/>
    </source>
</evidence>
<feature type="coiled-coil region" evidence="1">
    <location>
        <begin position="252"/>
        <end position="279"/>
    </location>
</feature>
<dbReference type="STRING" id="180498.A0A067KPB2"/>